<dbReference type="InterPro" id="IPR050194">
    <property type="entry name" value="Glycosyltransferase_grp1"/>
</dbReference>
<reference evidence="2 3" key="1">
    <citation type="submission" date="2008-07" db="EMBL/GenBank/DDBJ databases">
        <authorList>
            <person name="Tandeau de Marsac N."/>
            <person name="Ferriera S."/>
            <person name="Johnson J."/>
            <person name="Kravitz S."/>
            <person name="Beeson K."/>
            <person name="Sutton G."/>
            <person name="Rogers Y.-H."/>
            <person name="Friedman R."/>
            <person name="Frazier M."/>
            <person name="Venter J.C."/>
        </authorList>
    </citation>
    <scope>NUCLEOTIDE SEQUENCE [LARGE SCALE GENOMIC DNA]</scope>
    <source>
        <strain evidence="2 3">PCC 7420</strain>
    </source>
</reference>
<dbReference type="STRING" id="118168.MC7420_6092"/>
<dbReference type="AlphaFoldDB" id="B4VTG2"/>
<dbReference type="PANTHER" id="PTHR45947:SF3">
    <property type="entry name" value="SULFOQUINOVOSYL TRANSFERASE SQD2"/>
    <property type="match status" value="1"/>
</dbReference>
<evidence type="ECO:0000313" key="3">
    <source>
        <dbReference type="Proteomes" id="UP000003835"/>
    </source>
</evidence>
<proteinExistence type="predicted"/>
<dbReference type="Gene3D" id="3.40.50.2000">
    <property type="entry name" value="Glycogen Phosphorylase B"/>
    <property type="match status" value="2"/>
</dbReference>
<dbReference type="CDD" id="cd03801">
    <property type="entry name" value="GT4_PimA-like"/>
    <property type="match status" value="1"/>
</dbReference>
<keyword evidence="3" id="KW-1185">Reference proteome</keyword>
<name>B4VTG2_9CYAN</name>
<dbReference type="PANTHER" id="PTHR45947">
    <property type="entry name" value="SULFOQUINOVOSYL TRANSFERASE SQD2"/>
    <property type="match status" value="1"/>
</dbReference>
<accession>B4VTG2</accession>
<protein>
    <submittedName>
        <fullName evidence="2">Glycosyl transferase, group 1 family protein</fullName>
    </submittedName>
</protein>
<dbReference type="SUPFAM" id="SSF53756">
    <property type="entry name" value="UDP-Glycosyltransferase/glycogen phosphorylase"/>
    <property type="match status" value="1"/>
</dbReference>
<keyword evidence="2" id="KW-0808">Transferase</keyword>
<feature type="domain" description="Glycosyl transferase family 1" evidence="1">
    <location>
        <begin position="195"/>
        <end position="358"/>
    </location>
</feature>
<dbReference type="RefSeq" id="WP_006101945.1">
    <property type="nucleotide sequence ID" value="NZ_DS989852.1"/>
</dbReference>
<dbReference type="HOGENOM" id="CLU_688328_0_0_3"/>
<organism evidence="2 3">
    <name type="scientific">Coleofasciculus chthonoplastes PCC 7420</name>
    <dbReference type="NCBI Taxonomy" id="118168"/>
    <lineage>
        <taxon>Bacteria</taxon>
        <taxon>Bacillati</taxon>
        <taxon>Cyanobacteriota</taxon>
        <taxon>Cyanophyceae</taxon>
        <taxon>Coleofasciculales</taxon>
        <taxon>Coleofasciculaceae</taxon>
        <taxon>Coleofasciculus</taxon>
    </lineage>
</organism>
<sequence length="400" mass="45357">MIKLVSFRPGVIGNNTAFEAQASIYKYLQKHYGYRFTIVKSEGDQYHDPAFEIISIPQTAWKSRLQKLGIPKLGAIHKSLEPIFVQADGILTVDPTTYLQGLLAIRIAHQLKKPVWFDASKTFDRTPKNLNFQLKRRFWLRKALHQTTGIIVTVPKCIERFQELGLFDQVIAPKFRILGHPVDTQRFTPKPKRSEKDGILRVLVVSRMEPEKGLLYILEAMTPLLRSRSNVQLELLGSGAMRSLLEAEVTERGLSDQVIFLNSVSHGEIPDILAGVDVFVNHAVSIGSWEEYFGVVNLEAMSCGLPCVLTSCGGISYAVREKDVSVFVEERNVIQLREAIVHLLDSQQQRQEKGKRGRDYVESYYGLIVIAEKFHRMLQHSLIKDGLVLTNTPRSQCIEK</sequence>
<gene>
    <name evidence="2" type="ORF">MC7420_6092</name>
</gene>
<dbReference type="InterPro" id="IPR001296">
    <property type="entry name" value="Glyco_trans_1"/>
</dbReference>
<dbReference type="Pfam" id="PF00534">
    <property type="entry name" value="Glycos_transf_1"/>
    <property type="match status" value="1"/>
</dbReference>
<dbReference type="GO" id="GO:0016758">
    <property type="term" value="F:hexosyltransferase activity"/>
    <property type="evidence" value="ECO:0007669"/>
    <property type="project" value="TreeGrafter"/>
</dbReference>
<evidence type="ECO:0000313" key="2">
    <source>
        <dbReference type="EMBL" id="EDX74614.1"/>
    </source>
</evidence>
<dbReference type="eggNOG" id="COG0438">
    <property type="taxonomic scope" value="Bacteria"/>
</dbReference>
<dbReference type="OrthoDB" id="9802525at2"/>
<dbReference type="EMBL" id="DS989852">
    <property type="protein sequence ID" value="EDX74614.1"/>
    <property type="molecule type" value="Genomic_DNA"/>
</dbReference>
<evidence type="ECO:0000259" key="1">
    <source>
        <dbReference type="Pfam" id="PF00534"/>
    </source>
</evidence>
<dbReference type="Proteomes" id="UP000003835">
    <property type="component" value="Unassembled WGS sequence"/>
</dbReference>